<evidence type="ECO:0000259" key="3">
    <source>
        <dbReference type="SMART" id="SM00560"/>
    </source>
</evidence>
<gene>
    <name evidence="4" type="ORF">A3F84_28230</name>
</gene>
<evidence type="ECO:0000256" key="1">
    <source>
        <dbReference type="ARBA" id="ARBA00022729"/>
    </source>
</evidence>
<evidence type="ECO:0000313" key="4">
    <source>
        <dbReference type="EMBL" id="OGG48065.1"/>
    </source>
</evidence>
<dbReference type="Proteomes" id="UP000178606">
    <property type="component" value="Unassembled WGS sequence"/>
</dbReference>
<evidence type="ECO:0000313" key="5">
    <source>
        <dbReference type="Proteomes" id="UP000178606"/>
    </source>
</evidence>
<dbReference type="SMART" id="SM00560">
    <property type="entry name" value="LamGL"/>
    <property type="match status" value="1"/>
</dbReference>
<dbReference type="AlphaFoldDB" id="A0A1F6CFU7"/>
<organism evidence="4 5">
    <name type="scientific">Handelsmanbacteria sp. (strain RIFCSPLOWO2_12_FULL_64_10)</name>
    <dbReference type="NCBI Taxonomy" id="1817868"/>
    <lineage>
        <taxon>Bacteria</taxon>
        <taxon>Candidatus Handelsmaniibacteriota</taxon>
    </lineage>
</organism>
<dbReference type="EMBL" id="MFKF01000257">
    <property type="protein sequence ID" value="OGG48065.1"/>
    <property type="molecule type" value="Genomic_DNA"/>
</dbReference>
<sequence>MNNPALTAHWPLRGSAQDITAGHSGADFNLAYGEGPDGSPQGAALFNGRDSAIRVSDAESLRLGNRDFSISVWVRPERPMRGVFGDILSKFDGERRCGLNLGVAGSSPAYNAMSDARHVHFGIDDGHVSAWEDCGRPWRGSSHVSCLITYEGELYGGIADAPDPMEAARVFRWAGGREWIDCGRLGADPNHLSVQSMIVHDGRLYAGTGVWDWVRAKMGEGFRPAPTRVFVYSGGTEWQDLGQVGNGARVMCLGSFDGGLYAGLDSGPGGGRCFRHDGSVWADCGAPDGRNLECLLPHDGALYAATHGNVYRYEGGQSWACIGREPHGINQIHSMQVVGGALLIGTWPQGYVLRREGDGWAIAGRLGLPEGMRECNEVMDLTVYNGKLYAGVIPKAQVYRYEADGRWTLMASLASRPDWAEEDSPTWCRVTSLTAFRGRLLASTGACRGRAVDLDPDETLGRVLAFQAGQVVSHEHDIGGDWTHLAAIRRGKGLHLYVNGRLSASSQAAGGRTFHLANTQPLHIGLGAQGHFSGAMSDLRLYAGALSDAQVGELCARRGR</sequence>
<proteinExistence type="predicted"/>
<evidence type="ECO:0000256" key="2">
    <source>
        <dbReference type="ARBA" id="ARBA00023157"/>
    </source>
</evidence>
<dbReference type="InterPro" id="IPR006558">
    <property type="entry name" value="LamG-like"/>
</dbReference>
<dbReference type="Gene3D" id="2.60.120.200">
    <property type="match status" value="2"/>
</dbReference>
<keyword evidence="1" id="KW-0732">Signal</keyword>
<dbReference type="SUPFAM" id="SSF63829">
    <property type="entry name" value="Calcium-dependent phosphotriesterase"/>
    <property type="match status" value="1"/>
</dbReference>
<comment type="caution">
    <text evidence="4">The sequence shown here is derived from an EMBL/GenBank/DDBJ whole genome shotgun (WGS) entry which is preliminary data.</text>
</comment>
<name>A0A1F6CFU7_HANXR</name>
<keyword evidence="2" id="KW-1015">Disulfide bond</keyword>
<feature type="domain" description="LamG-like jellyroll fold" evidence="3">
    <location>
        <begin position="431"/>
        <end position="549"/>
    </location>
</feature>
<dbReference type="InterPro" id="IPR013320">
    <property type="entry name" value="ConA-like_dom_sf"/>
</dbReference>
<protein>
    <recommendedName>
        <fullName evidence="3">LamG-like jellyroll fold domain-containing protein</fullName>
    </recommendedName>
</protein>
<dbReference type="SUPFAM" id="SSF49899">
    <property type="entry name" value="Concanavalin A-like lectins/glucanases"/>
    <property type="match status" value="2"/>
</dbReference>
<dbReference type="Pfam" id="PF13385">
    <property type="entry name" value="Laminin_G_3"/>
    <property type="match status" value="1"/>
</dbReference>
<accession>A0A1F6CFU7</accession>
<reference evidence="4 5" key="1">
    <citation type="journal article" date="2016" name="Nat. Commun.">
        <title>Thousands of microbial genomes shed light on interconnected biogeochemical processes in an aquifer system.</title>
        <authorList>
            <person name="Anantharaman K."/>
            <person name="Brown C.T."/>
            <person name="Hug L.A."/>
            <person name="Sharon I."/>
            <person name="Castelle C.J."/>
            <person name="Probst A.J."/>
            <person name="Thomas B.C."/>
            <person name="Singh A."/>
            <person name="Wilkins M.J."/>
            <person name="Karaoz U."/>
            <person name="Brodie E.L."/>
            <person name="Williams K.H."/>
            <person name="Hubbard S.S."/>
            <person name="Banfield J.F."/>
        </authorList>
    </citation>
    <scope>NUCLEOTIDE SEQUENCE [LARGE SCALE GENOMIC DNA]</scope>
    <source>
        <strain evidence="5">RIFCSPLOWO2_12_FULL_64_10</strain>
    </source>
</reference>